<comment type="caution">
    <text evidence="1">The sequence shown here is derived from an EMBL/GenBank/DDBJ whole genome shotgun (WGS) entry which is preliminary data.</text>
</comment>
<evidence type="ECO:0000313" key="2">
    <source>
        <dbReference type="Proteomes" id="UP000094526"/>
    </source>
</evidence>
<reference evidence="2" key="1">
    <citation type="submission" date="2015-07" db="EMBL/GenBank/DDBJ databases">
        <authorList>
            <person name="Teixeira M.M."/>
            <person name="Souza R.C."/>
            <person name="Almeida L.G."/>
            <person name="Vicente V.A."/>
            <person name="de Hoog S."/>
            <person name="Bocca A.L."/>
            <person name="de Almeida S.R."/>
            <person name="Vasconcelos A.T."/>
            <person name="Felipe M.S."/>
        </authorList>
    </citation>
    <scope>NUCLEOTIDE SEQUENCE [LARGE SCALE GENOMIC DNA]</scope>
    <source>
        <strain evidence="2">KSF</strain>
    </source>
</reference>
<name>A0A1C1CIQ1_9EURO</name>
<dbReference type="EMBL" id="LGRB01000012">
    <property type="protein sequence ID" value="OCT48390.1"/>
    <property type="molecule type" value="Genomic_DNA"/>
</dbReference>
<dbReference type="AlphaFoldDB" id="A0A1C1CIQ1"/>
<gene>
    <name evidence="1" type="ORF">CLCR_04383</name>
</gene>
<organism evidence="1 2">
    <name type="scientific">Cladophialophora carrionii</name>
    <dbReference type="NCBI Taxonomy" id="86049"/>
    <lineage>
        <taxon>Eukaryota</taxon>
        <taxon>Fungi</taxon>
        <taxon>Dikarya</taxon>
        <taxon>Ascomycota</taxon>
        <taxon>Pezizomycotina</taxon>
        <taxon>Eurotiomycetes</taxon>
        <taxon>Chaetothyriomycetidae</taxon>
        <taxon>Chaetothyriales</taxon>
        <taxon>Herpotrichiellaceae</taxon>
        <taxon>Cladophialophora</taxon>
    </lineage>
</organism>
<proteinExistence type="predicted"/>
<dbReference type="Proteomes" id="UP000094526">
    <property type="component" value="Unassembled WGS sequence"/>
</dbReference>
<accession>A0A1C1CIQ1</accession>
<dbReference type="OrthoDB" id="4155194at2759"/>
<protein>
    <submittedName>
        <fullName evidence="1">Uncharacterized protein</fullName>
    </submittedName>
</protein>
<evidence type="ECO:0000313" key="1">
    <source>
        <dbReference type="EMBL" id="OCT48390.1"/>
    </source>
</evidence>
<keyword evidence="2" id="KW-1185">Reference proteome</keyword>
<sequence length="180" mass="20508">MAQDHISLAQSCVAPDSEPMDWKVEDACNEKGESESSLARSRHGEDCACAWRGIMVNNSQNRISITTLSNQNHKLQRVQAQRKRTSDGSIKGEQDRRVDDATPALLQAYKDGQTNNIRLQVDMDILRRRITAMRVQDREGNLPVSQYEYAAASKQRLERASERASITGHRLREWNEDVLR</sequence>
<dbReference type="VEuPathDB" id="FungiDB:CLCR_04383"/>